<evidence type="ECO:0000313" key="2">
    <source>
        <dbReference type="EMBL" id="SPP83575.1"/>
    </source>
</evidence>
<organism evidence="2 3">
    <name type="scientific">Drosophila guanche</name>
    <name type="common">Fruit fly</name>
    <dbReference type="NCBI Taxonomy" id="7266"/>
    <lineage>
        <taxon>Eukaryota</taxon>
        <taxon>Metazoa</taxon>
        <taxon>Ecdysozoa</taxon>
        <taxon>Arthropoda</taxon>
        <taxon>Hexapoda</taxon>
        <taxon>Insecta</taxon>
        <taxon>Pterygota</taxon>
        <taxon>Neoptera</taxon>
        <taxon>Endopterygota</taxon>
        <taxon>Diptera</taxon>
        <taxon>Brachycera</taxon>
        <taxon>Muscomorpha</taxon>
        <taxon>Ephydroidea</taxon>
        <taxon>Drosophilidae</taxon>
        <taxon>Drosophila</taxon>
        <taxon>Sophophora</taxon>
    </lineage>
</organism>
<sequence length="146" mass="15753">MWQLHTALKNLSAAGQVISKNKGNAMGLERFVSSTVKPDSDLVHPDDAQYIWLPIAALVGIFILSALVYAMSRSRCQCSCPCLKRLKTPRIDYINVDEEDSDVPMAGGGDEFGEQYAAASLLAGRLHIENRPGHCHSPPGTSSSPA</sequence>
<accession>A0A3B0JMX1</accession>
<keyword evidence="1" id="KW-0812">Transmembrane</keyword>
<keyword evidence="1" id="KW-0472">Membrane</keyword>
<reference evidence="3" key="1">
    <citation type="submission" date="2018-01" db="EMBL/GenBank/DDBJ databases">
        <authorList>
            <person name="Alioto T."/>
            <person name="Alioto T."/>
        </authorList>
    </citation>
    <scope>NUCLEOTIDE SEQUENCE [LARGE SCALE GENOMIC DNA]</scope>
</reference>
<name>A0A3B0JMX1_DROGU</name>
<dbReference type="AlphaFoldDB" id="A0A3B0JMX1"/>
<keyword evidence="3" id="KW-1185">Reference proteome</keyword>
<dbReference type="Proteomes" id="UP000268350">
    <property type="component" value="Unassembled WGS sequence"/>
</dbReference>
<keyword evidence="1" id="KW-1133">Transmembrane helix</keyword>
<gene>
    <name evidence="2" type="ORF">DGUA_6G018455</name>
</gene>
<evidence type="ECO:0000256" key="1">
    <source>
        <dbReference type="SAM" id="Phobius"/>
    </source>
</evidence>
<proteinExistence type="predicted"/>
<protein>
    <submittedName>
        <fullName evidence="2">Uncharacterized protein</fullName>
    </submittedName>
</protein>
<feature type="transmembrane region" description="Helical" evidence="1">
    <location>
        <begin position="50"/>
        <end position="70"/>
    </location>
</feature>
<dbReference type="OrthoDB" id="7997432at2759"/>
<dbReference type="EMBL" id="OUUW01000007">
    <property type="protein sequence ID" value="SPP83575.1"/>
    <property type="molecule type" value="Genomic_DNA"/>
</dbReference>
<evidence type="ECO:0000313" key="3">
    <source>
        <dbReference type="Proteomes" id="UP000268350"/>
    </source>
</evidence>